<dbReference type="AlphaFoldDB" id="A0A2S9XB66"/>
<dbReference type="Proteomes" id="UP000237968">
    <property type="component" value="Unassembled WGS sequence"/>
</dbReference>
<dbReference type="EMBL" id="PVNK01000295">
    <property type="protein sequence ID" value="PRP90095.1"/>
    <property type="molecule type" value="Genomic_DNA"/>
</dbReference>
<keyword evidence="3" id="KW-1185">Reference proteome</keyword>
<gene>
    <name evidence="2" type="ORF">ENSA5_67920</name>
</gene>
<protein>
    <recommendedName>
        <fullName evidence="4">Phosphate-selective porin O and P</fullName>
    </recommendedName>
</protein>
<sequence length="613" mass="65779">MPIQTLLLTALLAQAPPSGDTAPVEAEQPVGPAVDPAVDPAGEDDAPPEPASAPEPASPPGDAPPEGSGAEPGFFAGETAGGVEAESSSSSAPPMPEIEELPSRDPDAAAAPDPESASEPDTRRPVVRFDPERGPAGSEGGSFFDPGKLGETGPGGGGIVQLRGFVGASFITTERTNTRALTDAGNFERVAPLPFFGAGTATLYVGAAIWADAVYARLSLEYLSIPRITAGTEDILAPARRDLLVESAALEINPFFWAKRSPRWLREGFKITAGVFIVPFGIEDEEHAAPVNWFTTRPRSMTNGRVYPGTWSDIGAVLKFRPTFREHKPIRPLEIDLGVINGDACTQTRWTDSLYTPGGIVAPCERVRRPEELGLDASAGVFGEDPRADLGFLGVGPDNNQNKSLIARLSVFPLADLQLGGSIVWGKHPRLLDFDERIEGKSTIDVPQATSWRAGAHLALDFDRMIASSYPLPMMRGEFIVGADAAPEPRAGQDQAFADRWVMGGYAQIAQPLYRRKHSNLPGVMLQYRIDWADPDLDVPGVAPGPDGEVPLVSDHADAYAYDETQLGHSFGLRWLVVPRFTIKADYTLIREDGGRANQLYNDRFVIQLVGDF</sequence>
<reference evidence="2 3" key="1">
    <citation type="submission" date="2018-03" db="EMBL/GenBank/DDBJ databases">
        <title>Draft Genome Sequences of the Obligatory Marine Myxobacteria Enhygromyxa salina SWB005.</title>
        <authorList>
            <person name="Poehlein A."/>
            <person name="Moghaddam J.A."/>
            <person name="Harms H."/>
            <person name="Alanjari M."/>
            <person name="Koenig G.M."/>
            <person name="Daniel R."/>
            <person name="Schaeberle T.F."/>
        </authorList>
    </citation>
    <scope>NUCLEOTIDE SEQUENCE [LARGE SCALE GENOMIC DNA]</scope>
    <source>
        <strain evidence="2 3">SWB005</strain>
    </source>
</reference>
<dbReference type="RefSeq" id="WP_106395925.1">
    <property type="nucleotide sequence ID" value="NZ_PVNK01000295.1"/>
</dbReference>
<dbReference type="OrthoDB" id="5486018at2"/>
<feature type="region of interest" description="Disordered" evidence="1">
    <location>
        <begin position="16"/>
        <end position="156"/>
    </location>
</feature>
<feature type="compositionally biased region" description="Low complexity" evidence="1">
    <location>
        <begin position="64"/>
        <end position="92"/>
    </location>
</feature>
<organism evidence="2 3">
    <name type="scientific">Enhygromyxa salina</name>
    <dbReference type="NCBI Taxonomy" id="215803"/>
    <lineage>
        <taxon>Bacteria</taxon>
        <taxon>Pseudomonadati</taxon>
        <taxon>Myxococcota</taxon>
        <taxon>Polyangia</taxon>
        <taxon>Nannocystales</taxon>
        <taxon>Nannocystaceae</taxon>
        <taxon>Enhygromyxa</taxon>
    </lineage>
</organism>
<feature type="compositionally biased region" description="Low complexity" evidence="1">
    <location>
        <begin position="29"/>
        <end position="40"/>
    </location>
</feature>
<name>A0A2S9XB66_9BACT</name>
<evidence type="ECO:0008006" key="4">
    <source>
        <dbReference type="Google" id="ProtNLM"/>
    </source>
</evidence>
<dbReference type="Gene3D" id="2.40.160.10">
    <property type="entry name" value="Porin"/>
    <property type="match status" value="1"/>
</dbReference>
<feature type="compositionally biased region" description="Basic and acidic residues" evidence="1">
    <location>
        <begin position="120"/>
        <end position="133"/>
    </location>
</feature>
<evidence type="ECO:0000256" key="1">
    <source>
        <dbReference type="SAM" id="MobiDB-lite"/>
    </source>
</evidence>
<evidence type="ECO:0000313" key="3">
    <source>
        <dbReference type="Proteomes" id="UP000237968"/>
    </source>
</evidence>
<dbReference type="InterPro" id="IPR023614">
    <property type="entry name" value="Porin_dom_sf"/>
</dbReference>
<feature type="compositionally biased region" description="Low complexity" evidence="1">
    <location>
        <begin position="108"/>
        <end position="119"/>
    </location>
</feature>
<evidence type="ECO:0000313" key="2">
    <source>
        <dbReference type="EMBL" id="PRP90095.1"/>
    </source>
</evidence>
<proteinExistence type="predicted"/>
<comment type="caution">
    <text evidence="2">The sequence shown here is derived from an EMBL/GenBank/DDBJ whole genome shotgun (WGS) entry which is preliminary data.</text>
</comment>
<accession>A0A2S9XB66</accession>
<feature type="compositionally biased region" description="Pro residues" evidence="1">
    <location>
        <begin position="48"/>
        <end position="63"/>
    </location>
</feature>